<feature type="compositionally biased region" description="Pro residues" evidence="1">
    <location>
        <begin position="607"/>
        <end position="618"/>
    </location>
</feature>
<dbReference type="InterPro" id="IPR021878">
    <property type="entry name" value="TgpA_N"/>
</dbReference>
<feature type="domain" description="Transglutaminase-like" evidence="3">
    <location>
        <begin position="490"/>
        <end position="565"/>
    </location>
</feature>
<dbReference type="SUPFAM" id="SSF54001">
    <property type="entry name" value="Cysteine proteinases"/>
    <property type="match status" value="1"/>
</dbReference>
<dbReference type="PANTHER" id="PTHR42736:SF1">
    <property type="entry name" value="PROTEIN-GLUTAMINE GAMMA-GLUTAMYLTRANSFERASE"/>
    <property type="match status" value="1"/>
</dbReference>
<feature type="transmembrane region" description="Helical" evidence="2">
    <location>
        <begin position="183"/>
        <end position="202"/>
    </location>
</feature>
<keyword evidence="5" id="KW-1185">Reference proteome</keyword>
<evidence type="ECO:0000313" key="4">
    <source>
        <dbReference type="EMBL" id="MBB2957659.1"/>
    </source>
</evidence>
<feature type="region of interest" description="Disordered" evidence="1">
    <location>
        <begin position="572"/>
        <end position="631"/>
    </location>
</feature>
<feature type="transmembrane region" description="Helical" evidence="2">
    <location>
        <begin position="132"/>
        <end position="153"/>
    </location>
</feature>
<keyword evidence="2" id="KW-0472">Membrane</keyword>
<keyword evidence="2" id="KW-0812">Transmembrane</keyword>
<accession>A0A7W4UPA2</accession>
<feature type="transmembrane region" description="Helical" evidence="2">
    <location>
        <begin position="53"/>
        <end position="72"/>
    </location>
</feature>
<organism evidence="4 5">
    <name type="scientific">Pseudoclavibacter helvolus</name>
    <dbReference type="NCBI Taxonomy" id="255205"/>
    <lineage>
        <taxon>Bacteria</taxon>
        <taxon>Bacillati</taxon>
        <taxon>Actinomycetota</taxon>
        <taxon>Actinomycetes</taxon>
        <taxon>Micrococcales</taxon>
        <taxon>Microbacteriaceae</taxon>
        <taxon>Pseudoclavibacter</taxon>
    </lineage>
</organism>
<feature type="transmembrane region" description="Helical" evidence="2">
    <location>
        <begin position="21"/>
        <end position="47"/>
    </location>
</feature>
<dbReference type="EMBL" id="JACHWJ010000002">
    <property type="protein sequence ID" value="MBB2957659.1"/>
    <property type="molecule type" value="Genomic_DNA"/>
</dbReference>
<evidence type="ECO:0000313" key="5">
    <source>
        <dbReference type="Proteomes" id="UP000545286"/>
    </source>
</evidence>
<dbReference type="Pfam" id="PF01841">
    <property type="entry name" value="Transglut_core"/>
    <property type="match status" value="1"/>
</dbReference>
<gene>
    <name evidence="4" type="ORF">FHX72_001796</name>
</gene>
<dbReference type="AlphaFoldDB" id="A0A7W4UPA2"/>
<dbReference type="Proteomes" id="UP000545286">
    <property type="component" value="Unassembled WGS sequence"/>
</dbReference>
<comment type="caution">
    <text evidence="4">The sequence shown here is derived from an EMBL/GenBank/DDBJ whole genome shotgun (WGS) entry which is preliminary data.</text>
</comment>
<dbReference type="GO" id="GO:0006508">
    <property type="term" value="P:proteolysis"/>
    <property type="evidence" value="ECO:0007669"/>
    <property type="project" value="UniProtKB-KW"/>
</dbReference>
<evidence type="ECO:0000256" key="2">
    <source>
        <dbReference type="SAM" id="Phobius"/>
    </source>
</evidence>
<dbReference type="Gene3D" id="3.10.620.30">
    <property type="match status" value="1"/>
</dbReference>
<sequence length="824" mass="86243">MSTQAKTTAQMRRRQGWKGTPGANGSWVVTVALAVLIFSATNLLWPIFDTNSWSAKAIVLVTIMLGAAALVRTFTGSQLWALIASIVGGAVVLVGFTGRGSPRATVEGWGVLTEQLVEQLRSDAAPLRETEAMTMLVLIGVAVIVVLCDFFVFGIRGRSLAMLPLLAFPLIPMALGVDAFDGWSYVFAALALAVFLYAVSSWHQRVHDEELSYQGFLVDNRGLAGLGGALAVTAVSLVAVLVASTVVPAPTGIEAIRQASTSGLSTNRANPIIDLGEDLRRNNPVEVLRYATTTDQGSLPYLTLQTLSDLSGSDDWMPGAFDGNRPVDGGDLPLPTGVSAGAQSSEFTTRIVLNDGVSSFLPRPGFAANVIDLQGEFLLDQQTGDVRSANDEALAQNYEIQTVVPTPSFEVISQLDVEVPPELEPLTQVPEGPSTDRIREVLSGIVDETAPTGTQALQLQAFFADGFAYSETAPVQQGYDGTSLDVIAEFLEARAGYCVHYASSMAVMARMLGIPSRIGVGFTPGSAGELNAEGQPVYTVTSDQLHAWAELYLPGHGWVMFETTPAGALGNLVAPGPGETTAPTTDPFETTTPTPTPVETESTGAPTAPPETPTPTPTPTDGIESAGEQDGDEAGVDLTALFVSLAVIAGLLAVAALLLIPAFLRGARRRGRRAAVLTGSPPQHPSPGGAAWQEVSESAVDYGIRLPAGLTPEAVVDAIGLAIAVPEDQAATGTGTGIGTDTGSAVRAGAAEQASEARAALGRIRVEHEHAAFSDPGSEQSLRQEQRVELWNDVLVVRSALRSSATPAARRRAVLAPASLSGRR</sequence>
<dbReference type="InterPro" id="IPR002931">
    <property type="entry name" value="Transglutaminase-like"/>
</dbReference>
<evidence type="ECO:0000256" key="1">
    <source>
        <dbReference type="SAM" id="MobiDB-lite"/>
    </source>
</evidence>
<keyword evidence="2" id="KW-1133">Transmembrane helix</keyword>
<name>A0A7W4UPA2_9MICO</name>
<protein>
    <submittedName>
        <fullName evidence="4">Transglutaminase-like putative cysteine protease</fullName>
    </submittedName>
</protein>
<evidence type="ECO:0000259" key="3">
    <source>
        <dbReference type="SMART" id="SM00460"/>
    </source>
</evidence>
<feature type="transmembrane region" description="Helical" evidence="2">
    <location>
        <begin position="160"/>
        <end position="177"/>
    </location>
</feature>
<dbReference type="GO" id="GO:0008233">
    <property type="term" value="F:peptidase activity"/>
    <property type="evidence" value="ECO:0007669"/>
    <property type="project" value="UniProtKB-KW"/>
</dbReference>
<dbReference type="SMART" id="SM00460">
    <property type="entry name" value="TGc"/>
    <property type="match status" value="1"/>
</dbReference>
<reference evidence="4 5" key="1">
    <citation type="submission" date="2020-08" db="EMBL/GenBank/DDBJ databases">
        <title>Sequencing the genomes of 1000 actinobacteria strains.</title>
        <authorList>
            <person name="Klenk H.-P."/>
        </authorList>
    </citation>
    <scope>NUCLEOTIDE SEQUENCE [LARGE SCALE GENOMIC DNA]</scope>
    <source>
        <strain evidence="4 5">DSM 20419</strain>
    </source>
</reference>
<proteinExistence type="predicted"/>
<feature type="transmembrane region" description="Helical" evidence="2">
    <location>
        <begin position="641"/>
        <end position="664"/>
    </location>
</feature>
<feature type="transmembrane region" description="Helical" evidence="2">
    <location>
        <begin position="223"/>
        <end position="247"/>
    </location>
</feature>
<dbReference type="RefSeq" id="WP_183624444.1">
    <property type="nucleotide sequence ID" value="NZ_JACHWJ010000002.1"/>
</dbReference>
<feature type="transmembrane region" description="Helical" evidence="2">
    <location>
        <begin position="79"/>
        <end position="98"/>
    </location>
</feature>
<dbReference type="Pfam" id="PF11992">
    <property type="entry name" value="TgpA_N"/>
    <property type="match status" value="1"/>
</dbReference>
<dbReference type="PANTHER" id="PTHR42736">
    <property type="entry name" value="PROTEIN-GLUTAMINE GAMMA-GLUTAMYLTRANSFERASE"/>
    <property type="match status" value="1"/>
</dbReference>
<feature type="compositionally biased region" description="Low complexity" evidence="1">
    <location>
        <begin position="574"/>
        <end position="606"/>
    </location>
</feature>
<dbReference type="InterPro" id="IPR052901">
    <property type="entry name" value="Bact_TGase-like"/>
</dbReference>
<keyword evidence="4" id="KW-0378">Hydrolase</keyword>
<dbReference type="InterPro" id="IPR038765">
    <property type="entry name" value="Papain-like_cys_pep_sf"/>
</dbReference>
<keyword evidence="4" id="KW-0645">Protease</keyword>